<gene>
    <name evidence="1" type="ORF">AMECASPLE_034886</name>
</gene>
<organism evidence="1 2">
    <name type="scientific">Ameca splendens</name>
    <dbReference type="NCBI Taxonomy" id="208324"/>
    <lineage>
        <taxon>Eukaryota</taxon>
        <taxon>Metazoa</taxon>
        <taxon>Chordata</taxon>
        <taxon>Craniata</taxon>
        <taxon>Vertebrata</taxon>
        <taxon>Euteleostomi</taxon>
        <taxon>Actinopterygii</taxon>
        <taxon>Neopterygii</taxon>
        <taxon>Teleostei</taxon>
        <taxon>Neoteleostei</taxon>
        <taxon>Acanthomorphata</taxon>
        <taxon>Ovalentaria</taxon>
        <taxon>Atherinomorphae</taxon>
        <taxon>Cyprinodontiformes</taxon>
        <taxon>Goodeidae</taxon>
        <taxon>Ameca</taxon>
    </lineage>
</organism>
<reference evidence="1 2" key="1">
    <citation type="submission" date="2021-06" db="EMBL/GenBank/DDBJ databases">
        <authorList>
            <person name="Palmer J.M."/>
        </authorList>
    </citation>
    <scope>NUCLEOTIDE SEQUENCE [LARGE SCALE GENOMIC DNA]</scope>
    <source>
        <strain evidence="1 2">AS_MEX2019</strain>
        <tissue evidence="1">Muscle</tissue>
    </source>
</reference>
<dbReference type="Proteomes" id="UP001469553">
    <property type="component" value="Unassembled WGS sequence"/>
</dbReference>
<proteinExistence type="predicted"/>
<evidence type="ECO:0000313" key="2">
    <source>
        <dbReference type="Proteomes" id="UP001469553"/>
    </source>
</evidence>
<sequence length="110" mass="12816">MCLEHASHKYEDLFLVDHLDHHHSPVRTVCPRYLFAALSLDWTFFSPLQPPDLHIKSRGLQEDPYPLRQASIKASQEDPCTPELLPLRGYFLQLLQSEVRMWLHLPSSPD</sequence>
<comment type="caution">
    <text evidence="1">The sequence shown here is derived from an EMBL/GenBank/DDBJ whole genome shotgun (WGS) entry which is preliminary data.</text>
</comment>
<dbReference type="EMBL" id="JAHRIP010023855">
    <property type="protein sequence ID" value="MEQ2289607.1"/>
    <property type="molecule type" value="Genomic_DNA"/>
</dbReference>
<name>A0ABV0Y7J8_9TELE</name>
<evidence type="ECO:0000313" key="1">
    <source>
        <dbReference type="EMBL" id="MEQ2289607.1"/>
    </source>
</evidence>
<protein>
    <submittedName>
        <fullName evidence="1">Uncharacterized protein</fullName>
    </submittedName>
</protein>
<keyword evidence="2" id="KW-1185">Reference proteome</keyword>
<accession>A0ABV0Y7J8</accession>